<dbReference type="InterPro" id="IPR001878">
    <property type="entry name" value="Znf_CCHC"/>
</dbReference>
<keyword evidence="5" id="KW-1185">Reference proteome</keyword>
<feature type="domain" description="CCHC-type" evidence="3">
    <location>
        <begin position="89"/>
        <end position="103"/>
    </location>
</feature>
<evidence type="ECO:0000256" key="1">
    <source>
        <dbReference type="PROSITE-ProRule" id="PRU00047"/>
    </source>
</evidence>
<gene>
    <name evidence="4" type="ORF">ODALV1_LOCUS31004</name>
</gene>
<dbReference type="SUPFAM" id="SSF57756">
    <property type="entry name" value="Retrovirus zinc finger-like domains"/>
    <property type="match status" value="1"/>
</dbReference>
<sequence length="110" mass="12300">MGMPSYPAYQQPPAGYSGYSGYPGQPVNQNPPQQQGWTRPPQQNSTQWQNVPTSSNQAYRGQAPATEAKQPKVNPPPNIDRRTGEEKLCYHCTMPGHFKRNCPYLAPKPE</sequence>
<keyword evidence="1" id="KW-0863">Zinc-finger</keyword>
<keyword evidence="1" id="KW-0862">Zinc</keyword>
<feature type="region of interest" description="Disordered" evidence="2">
    <location>
        <begin position="1"/>
        <end position="83"/>
    </location>
</feature>
<proteinExistence type="predicted"/>
<name>A0ABP1S8A1_9HEXA</name>
<reference evidence="4 5" key="1">
    <citation type="submission" date="2024-08" db="EMBL/GenBank/DDBJ databases">
        <authorList>
            <person name="Cucini C."/>
            <person name="Frati F."/>
        </authorList>
    </citation>
    <scope>NUCLEOTIDE SEQUENCE [LARGE SCALE GENOMIC DNA]</scope>
</reference>
<evidence type="ECO:0000313" key="5">
    <source>
        <dbReference type="Proteomes" id="UP001642540"/>
    </source>
</evidence>
<comment type="caution">
    <text evidence="4">The sequence shown here is derived from an EMBL/GenBank/DDBJ whole genome shotgun (WGS) entry which is preliminary data.</text>
</comment>
<feature type="compositionally biased region" description="Low complexity" evidence="2">
    <location>
        <begin position="11"/>
        <end position="36"/>
    </location>
</feature>
<keyword evidence="1" id="KW-0479">Metal-binding</keyword>
<accession>A0ABP1S8A1</accession>
<protein>
    <recommendedName>
        <fullName evidence="3">CCHC-type domain-containing protein</fullName>
    </recommendedName>
</protein>
<evidence type="ECO:0000256" key="2">
    <source>
        <dbReference type="SAM" id="MobiDB-lite"/>
    </source>
</evidence>
<feature type="compositionally biased region" description="Polar residues" evidence="2">
    <location>
        <begin position="40"/>
        <end position="59"/>
    </location>
</feature>
<dbReference type="PROSITE" id="PS50158">
    <property type="entry name" value="ZF_CCHC"/>
    <property type="match status" value="1"/>
</dbReference>
<dbReference type="EMBL" id="CAXLJM020000164">
    <property type="protein sequence ID" value="CAL8147003.1"/>
    <property type="molecule type" value="Genomic_DNA"/>
</dbReference>
<dbReference type="Gene3D" id="4.10.60.10">
    <property type="entry name" value="Zinc finger, CCHC-type"/>
    <property type="match status" value="1"/>
</dbReference>
<organism evidence="4 5">
    <name type="scientific">Orchesella dallaii</name>
    <dbReference type="NCBI Taxonomy" id="48710"/>
    <lineage>
        <taxon>Eukaryota</taxon>
        <taxon>Metazoa</taxon>
        <taxon>Ecdysozoa</taxon>
        <taxon>Arthropoda</taxon>
        <taxon>Hexapoda</taxon>
        <taxon>Collembola</taxon>
        <taxon>Entomobryomorpha</taxon>
        <taxon>Entomobryoidea</taxon>
        <taxon>Orchesellidae</taxon>
        <taxon>Orchesellinae</taxon>
        <taxon>Orchesella</taxon>
    </lineage>
</organism>
<evidence type="ECO:0000313" key="4">
    <source>
        <dbReference type="EMBL" id="CAL8147003.1"/>
    </source>
</evidence>
<dbReference type="InterPro" id="IPR036875">
    <property type="entry name" value="Znf_CCHC_sf"/>
</dbReference>
<dbReference type="Proteomes" id="UP001642540">
    <property type="component" value="Unassembled WGS sequence"/>
</dbReference>
<evidence type="ECO:0000259" key="3">
    <source>
        <dbReference type="PROSITE" id="PS50158"/>
    </source>
</evidence>